<dbReference type="SMART" id="SM00481">
    <property type="entry name" value="POLIIIAc"/>
    <property type="match status" value="1"/>
</dbReference>
<dbReference type="Gene3D" id="1.10.150.870">
    <property type="match status" value="1"/>
</dbReference>
<feature type="domain" description="Polymerase/histidinol phosphatase N-terminal" evidence="10">
    <location>
        <begin position="31"/>
        <end position="98"/>
    </location>
</feature>
<dbReference type="GO" id="GO:0006260">
    <property type="term" value="P:DNA replication"/>
    <property type="evidence" value="ECO:0007669"/>
    <property type="project" value="UniProtKB-KW"/>
</dbReference>
<evidence type="ECO:0000313" key="12">
    <source>
        <dbReference type="Proteomes" id="UP000214603"/>
    </source>
</evidence>
<evidence type="ECO:0000256" key="4">
    <source>
        <dbReference type="ARBA" id="ARBA00022705"/>
    </source>
</evidence>
<dbReference type="NCBIfam" id="TIGR00594">
    <property type="entry name" value="polc"/>
    <property type="match status" value="1"/>
</dbReference>
<dbReference type="GO" id="GO:0006281">
    <property type="term" value="P:DNA repair"/>
    <property type="evidence" value="ECO:0007669"/>
    <property type="project" value="UniProtKB-UniRule"/>
</dbReference>
<keyword evidence="7 9" id="KW-0234">DNA repair</keyword>
<dbReference type="InterPro" id="IPR011708">
    <property type="entry name" value="DNA_pol3_alpha_NTPase_dom"/>
</dbReference>
<protein>
    <recommendedName>
        <fullName evidence="9">Error-prone DNA polymerase</fullName>
        <ecNumber evidence="9">2.7.7.7</ecNumber>
    </recommendedName>
</protein>
<evidence type="ECO:0000256" key="9">
    <source>
        <dbReference type="HAMAP-Rule" id="MF_01902"/>
    </source>
</evidence>
<dbReference type="InterPro" id="IPR023073">
    <property type="entry name" value="DnaE2"/>
</dbReference>
<dbReference type="Pfam" id="PF14579">
    <property type="entry name" value="HHH_6"/>
    <property type="match status" value="1"/>
</dbReference>
<evidence type="ECO:0000256" key="7">
    <source>
        <dbReference type="ARBA" id="ARBA00023204"/>
    </source>
</evidence>
<dbReference type="EMBL" id="NJIH01000001">
    <property type="protein sequence ID" value="OWT66234.1"/>
    <property type="molecule type" value="Genomic_DNA"/>
</dbReference>
<evidence type="ECO:0000256" key="8">
    <source>
        <dbReference type="ARBA" id="ARBA00049244"/>
    </source>
</evidence>
<comment type="similarity">
    <text evidence="9">Belongs to the DNA polymerase type-C family. DnaE2 subfamily.</text>
</comment>
<dbReference type="GO" id="GO:0003887">
    <property type="term" value="F:DNA-directed DNA polymerase activity"/>
    <property type="evidence" value="ECO:0007669"/>
    <property type="project" value="UniProtKB-UniRule"/>
</dbReference>
<dbReference type="Pfam" id="PF17657">
    <property type="entry name" value="DNA_pol3_finger"/>
    <property type="match status" value="1"/>
</dbReference>
<sequence length="1069" mass="118674">MPLSPSPAAPDPPEGSAIPAAAAGLALPGYAELDCLSNFSFLRGASYPHELLQQAAALRYQALALADECSLAGIVRAHVAAQECGIKLIVGSRFVLHDSRAEIIILACTLEGYGNLSELITLARSRCAKGSYRLEPADLLAPPCGWEHLRHMPDCLILFKPGGAAQTDAWQAQLEALQTPYAGRLWLGLNRHYRAGELRPDAALRAWSQRLGVPLVALGGVEMHRRSRQSLHDTLTAIRLKRPIRECGFALKANAEQHLRPLERLAQLYPTDVLLQTLEISRRCTFSLKQIKYEYPEEIVPAGRSVQAYLRAEVYAGAQKRYPAGIPDTVGKQLEEELAIIAELEYEPYFLTVYDIVRRARELNILCQGRGSAANSAVCYCLHITEVDPAHSKLLFARFISRKRNEPPDIDVDFEHQRREDIIQYIYGKYGLHRTALAAVAITYRLRSALRDTGKALGLDLELIERVVGSCQYWDGKQALLAKAAAQGLDPLSPTTQSWVWLTELLIGFPRHLSQHPGGFVIARSKLTRLVPIENAAMAERRVVQWDKDDLDALGLLKVDVLALGMLSALRRALALTSWCRQRPLAVQDIPRDDAAVYDMIQQADTIGVFQIESRAQMSMLPRLKPKAFYDLVVQVAIVRPGPIQGGMVHPYLQQRESYRADVCPPGLEGILGRTLGIPIFQEQAMQIAKEAAGFSDDEADELRRSMAAWRRKGGIHKFHDKLIDGMKGKGYEESFAERIFQQLEGFGEYGFPESHAASFAILAYVSAWLKRHEPEAFLVALLNSQPMGFYSSRQLVQDARRHGVQVLPVDVAASNWEAGFEWPAPGAPDPAMPRPQVRLGLNQVKGLSPQAAQRIQEARSARPYAGTHDLALRAGLERHDMDALAAADALRSLSGHRRQAHWQAANIPFRDMLRPAPVVEAEQPTLPAPTEGQAVLADYRSTGLTLGRHPVALLRPMLQARRYASAATLAGYPDRRLARACGLVTMRQRPLTAQGIVFVSIEDETGMVNLIVRPDLVERQRVELVHSRLLGVYGVWQRRHEVAHLIAYRLVDLSPLLGGLEVPSRDFH</sequence>
<dbReference type="InterPro" id="IPR003141">
    <property type="entry name" value="Pol/His_phosphatase_N"/>
</dbReference>
<keyword evidence="3 9" id="KW-0548">Nucleotidyltransferase</keyword>
<evidence type="ECO:0000256" key="2">
    <source>
        <dbReference type="ARBA" id="ARBA00022679"/>
    </source>
</evidence>
<dbReference type="NCBIfam" id="NF004225">
    <property type="entry name" value="PRK05672.1"/>
    <property type="match status" value="1"/>
</dbReference>
<evidence type="ECO:0000256" key="5">
    <source>
        <dbReference type="ARBA" id="ARBA00022763"/>
    </source>
</evidence>
<evidence type="ECO:0000259" key="10">
    <source>
        <dbReference type="SMART" id="SM00481"/>
    </source>
</evidence>
<name>A0A225MYN7_9BURK</name>
<dbReference type="GO" id="GO:0008408">
    <property type="term" value="F:3'-5' exonuclease activity"/>
    <property type="evidence" value="ECO:0007669"/>
    <property type="project" value="InterPro"/>
</dbReference>
<dbReference type="PANTHER" id="PTHR32294">
    <property type="entry name" value="DNA POLYMERASE III SUBUNIT ALPHA"/>
    <property type="match status" value="1"/>
</dbReference>
<dbReference type="InterPro" id="IPR004013">
    <property type="entry name" value="PHP_dom"/>
</dbReference>
<keyword evidence="12" id="KW-1185">Reference proteome</keyword>
<comment type="caution">
    <text evidence="11">The sequence shown here is derived from an EMBL/GenBank/DDBJ whole genome shotgun (WGS) entry which is preliminary data.</text>
</comment>
<dbReference type="GO" id="GO:0005737">
    <property type="term" value="C:cytoplasm"/>
    <property type="evidence" value="ECO:0007669"/>
    <property type="project" value="UniProtKB-SubCell"/>
</dbReference>
<accession>A0A225MYN7</accession>
<dbReference type="OrthoDB" id="9803237at2"/>
<dbReference type="InterPro" id="IPR040982">
    <property type="entry name" value="DNA_pol3_finger"/>
</dbReference>
<organism evidence="11 12">
    <name type="scientific">Candidimonas nitroreducens</name>
    <dbReference type="NCBI Taxonomy" id="683354"/>
    <lineage>
        <taxon>Bacteria</taxon>
        <taxon>Pseudomonadati</taxon>
        <taxon>Pseudomonadota</taxon>
        <taxon>Betaproteobacteria</taxon>
        <taxon>Burkholderiales</taxon>
        <taxon>Alcaligenaceae</taxon>
        <taxon>Candidimonas</taxon>
    </lineage>
</organism>
<reference evidence="12" key="1">
    <citation type="submission" date="2017-06" db="EMBL/GenBank/DDBJ databases">
        <title>Herbaspirillum phytohormonus sp. nov., isolated from the root nodule of Robinia pseudoacacia in lead-zinc mine.</title>
        <authorList>
            <person name="Fan M."/>
            <person name="Lin Y."/>
        </authorList>
    </citation>
    <scope>NUCLEOTIDE SEQUENCE [LARGE SCALE GENOMIC DNA]</scope>
    <source>
        <strain evidence="12">SC-089</strain>
    </source>
</reference>
<dbReference type="InterPro" id="IPR029460">
    <property type="entry name" value="DNAPol_HHH"/>
</dbReference>
<dbReference type="PANTHER" id="PTHR32294:SF4">
    <property type="entry name" value="ERROR-PRONE DNA POLYMERASE"/>
    <property type="match status" value="1"/>
</dbReference>
<gene>
    <name evidence="9" type="primary">dnaE2</name>
    <name evidence="11" type="ORF">CEY11_00345</name>
</gene>
<keyword evidence="6 9" id="KW-0239">DNA-directed DNA polymerase</keyword>
<dbReference type="HAMAP" id="MF_01902">
    <property type="entry name" value="DNApol_error_prone"/>
    <property type="match status" value="1"/>
</dbReference>
<dbReference type="CDD" id="cd04485">
    <property type="entry name" value="DnaE_OBF"/>
    <property type="match status" value="1"/>
</dbReference>
<proteinExistence type="inferred from homology"/>
<dbReference type="CDD" id="cd07434">
    <property type="entry name" value="PHP_PolIIIA_DnaE2"/>
    <property type="match status" value="1"/>
</dbReference>
<dbReference type="EC" id="2.7.7.7" evidence="9"/>
<dbReference type="Proteomes" id="UP000214603">
    <property type="component" value="Unassembled WGS sequence"/>
</dbReference>
<comment type="subcellular location">
    <subcellularLocation>
        <location evidence="9">Cytoplasm</location>
    </subcellularLocation>
</comment>
<comment type="catalytic activity">
    <reaction evidence="8 9">
        <text>DNA(n) + a 2'-deoxyribonucleoside 5'-triphosphate = DNA(n+1) + diphosphate</text>
        <dbReference type="Rhea" id="RHEA:22508"/>
        <dbReference type="Rhea" id="RHEA-COMP:17339"/>
        <dbReference type="Rhea" id="RHEA-COMP:17340"/>
        <dbReference type="ChEBI" id="CHEBI:33019"/>
        <dbReference type="ChEBI" id="CHEBI:61560"/>
        <dbReference type="ChEBI" id="CHEBI:173112"/>
        <dbReference type="EC" id="2.7.7.7"/>
    </reaction>
</comment>
<evidence type="ECO:0000256" key="1">
    <source>
        <dbReference type="ARBA" id="ARBA00022490"/>
    </source>
</evidence>
<evidence type="ECO:0000313" key="11">
    <source>
        <dbReference type="EMBL" id="OWT66234.1"/>
    </source>
</evidence>
<dbReference type="Pfam" id="PF07733">
    <property type="entry name" value="DNA_pol3_alpha"/>
    <property type="match status" value="1"/>
</dbReference>
<keyword evidence="4 9" id="KW-0235">DNA replication</keyword>
<keyword evidence="1 9" id="KW-0963">Cytoplasm</keyword>
<dbReference type="InterPro" id="IPR004805">
    <property type="entry name" value="DnaE2/DnaE/PolC"/>
</dbReference>
<dbReference type="AlphaFoldDB" id="A0A225MYN7"/>
<dbReference type="Pfam" id="PF02811">
    <property type="entry name" value="PHP"/>
    <property type="match status" value="1"/>
</dbReference>
<evidence type="ECO:0000256" key="6">
    <source>
        <dbReference type="ARBA" id="ARBA00022932"/>
    </source>
</evidence>
<dbReference type="Gene3D" id="3.20.20.140">
    <property type="entry name" value="Metal-dependent hydrolases"/>
    <property type="match status" value="1"/>
</dbReference>
<dbReference type="RefSeq" id="WP_088601362.1">
    <property type="nucleotide sequence ID" value="NZ_NJIH01000001.1"/>
</dbReference>
<keyword evidence="5 9" id="KW-0227">DNA damage</keyword>
<keyword evidence="2 9" id="KW-0808">Transferase</keyword>
<comment type="function">
    <text evidence="9">DNA polymerase involved in damage-induced mutagenesis and translesion synthesis (TLS). It is not the major replicative DNA polymerase.</text>
</comment>
<evidence type="ECO:0000256" key="3">
    <source>
        <dbReference type="ARBA" id="ARBA00022695"/>
    </source>
</evidence>